<dbReference type="SMART" id="SM00460">
    <property type="entry name" value="TGc"/>
    <property type="match status" value="1"/>
</dbReference>
<dbReference type="Pfam" id="PF01841">
    <property type="entry name" value="Transglut_core"/>
    <property type="match status" value="1"/>
</dbReference>
<dbReference type="SUPFAM" id="SSF54001">
    <property type="entry name" value="Cysteine proteinases"/>
    <property type="match status" value="1"/>
</dbReference>
<dbReference type="eggNOG" id="COG1305">
    <property type="taxonomic scope" value="Bacteria"/>
</dbReference>
<evidence type="ECO:0000256" key="2">
    <source>
        <dbReference type="SAM" id="Phobius"/>
    </source>
</evidence>
<dbReference type="PANTHER" id="PTHR42736:SF1">
    <property type="entry name" value="PROTEIN-GLUTAMINE GAMMA-GLUTAMYLTRANSFERASE"/>
    <property type="match status" value="1"/>
</dbReference>
<keyword evidence="2" id="KW-1133">Transmembrane helix</keyword>
<feature type="domain" description="Transglutaminase-like" evidence="3">
    <location>
        <begin position="538"/>
        <end position="608"/>
    </location>
</feature>
<evidence type="ECO:0000256" key="1">
    <source>
        <dbReference type="SAM" id="MobiDB-lite"/>
    </source>
</evidence>
<dbReference type="Proteomes" id="UP000005710">
    <property type="component" value="Unassembled WGS sequence"/>
</dbReference>
<reference evidence="4" key="1">
    <citation type="submission" date="2010-10" db="EMBL/GenBank/DDBJ databases">
        <authorList>
            <consortium name="US DOE Joint Genome Institute (JGI-PGF)"/>
            <person name="Lucas S."/>
            <person name="Copeland A."/>
            <person name="Lapidus A."/>
            <person name="Bruce D."/>
            <person name="Goodwin L."/>
            <person name="Pitluck S."/>
            <person name="Kyrpides N."/>
            <person name="Mavromatis K."/>
            <person name="Detter J.C."/>
            <person name="Han C."/>
            <person name="Land M."/>
            <person name="Hauser L."/>
            <person name="Markowitz V."/>
            <person name="Cheng J.-F."/>
            <person name="Hugenholtz P."/>
            <person name="Woyke T."/>
            <person name="Wu D."/>
            <person name="Pukall R."/>
            <person name="Wahrenburg C."/>
            <person name="Brambilla E."/>
            <person name="Klenk H.-P."/>
            <person name="Eisen J.A."/>
        </authorList>
    </citation>
    <scope>NUCLEOTIDE SEQUENCE [LARGE SCALE GENOMIC DNA]</scope>
    <source>
        <strain evidence="4">DSM 13965</strain>
    </source>
</reference>
<dbReference type="RefSeq" id="WP_006904514.1">
    <property type="nucleotide sequence ID" value="NZ_JH976535.1"/>
</dbReference>
<gene>
    <name evidence="4" type="ORF">ThesuDRAFT_02233</name>
</gene>
<evidence type="ECO:0000313" key="5">
    <source>
        <dbReference type="Proteomes" id="UP000005710"/>
    </source>
</evidence>
<feature type="transmembrane region" description="Helical" evidence="2">
    <location>
        <begin position="186"/>
        <end position="203"/>
    </location>
</feature>
<proteinExistence type="predicted"/>
<sequence>MRRRPAGPGPARVPVLSPWYALLVATGVASTLALVRGLMPFLGWPPGQPEPVSLVLALAALLWAPLTFPWLLLGLAGGAAAWVGWLALRHPERLATFLDGEVSGLGAGMAARWAPVLQDLWLGAYEQLPSDLLRSGTALVAGVHLGLVFLAARRPGLALVPPVAGGLLLLLAWFYGDLPRPEGPLLAYLCLAFTFVALARGASAGPGRRAVPGHLVLPVAVQALAVILVAALLAGAAPFLDEPAADWVAVTSVANRLLPFTVADRTGGWGAVPGAAGRLTAASRQFLGGPFFPDPTPLLEVRLAGEDIPATVYLRGPVRVAYDGRSWGPPVDVAWASRQGLSGWLAGGGPGGDASYHVNGYGDPGAPLPVLRDARTLEQEIVPQVPVHPYLYGAFEVREVDGRPPLVERPQPGIHYDPGRENPVMRTADSALMVLHPVEQPYTVRSLVPRVDPAAARQAAARAEALNPRWRDDPALGVYLQLPEDLPQRVRDLAARLTAGQDNAYDQARAIERYLRGFRYDPNMPFMPRDRDFVDFFLFDLQRGYCVAFASAAVVLLRSAGLPARWVEGFVIPTGGRPGTYPVTYAQAHAWPEVLIPGYGWIPLEPTPAYPEGPLLPASTGEDAGTGGDGEATGPDLPLPTRRPQPVEDPAEPAPAPGDRRDGAGTGARQGASWGWAAGLALGGLLAGGAATAVLWRRRRRGLPPDPARAARTVFVRVERWLDRLGYGRPPAMTAREYAGWLQGRLPQLAPTWERLATLYESARYAPDPAALPGEAVRDVARTLRRDLERHFGWRFRWVLLVPDTAALAQAAARRLGRWGTALATAVKPRLPRRARLLTAGSHAGSGRPAGPGPRHRVGPRRAAVSERLTGADRKS</sequence>
<dbReference type="STRING" id="867903.ThesuDRAFT_02233"/>
<dbReference type="EMBL" id="AENY02000003">
    <property type="protein sequence ID" value="EKP94495.1"/>
    <property type="molecule type" value="Genomic_DNA"/>
</dbReference>
<dbReference type="InterPro" id="IPR025403">
    <property type="entry name" value="TgpA-like_C"/>
</dbReference>
<name>K6P092_9FIRM</name>
<feature type="transmembrane region" description="Helical" evidence="2">
    <location>
        <begin position="54"/>
        <end position="87"/>
    </location>
</feature>
<protein>
    <submittedName>
        <fullName evidence="4">Transglutaminase-like enzyme, predicted cysteine protease</fullName>
    </submittedName>
</protein>
<dbReference type="HOGENOM" id="CLU_328154_0_0_9"/>
<feature type="transmembrane region" description="Helical" evidence="2">
    <location>
        <begin position="215"/>
        <end position="240"/>
    </location>
</feature>
<dbReference type="GO" id="GO:0008233">
    <property type="term" value="F:peptidase activity"/>
    <property type="evidence" value="ECO:0007669"/>
    <property type="project" value="UniProtKB-KW"/>
</dbReference>
<feature type="region of interest" description="Disordered" evidence="1">
    <location>
        <begin position="612"/>
        <end position="670"/>
    </location>
</feature>
<evidence type="ECO:0000259" key="3">
    <source>
        <dbReference type="SMART" id="SM00460"/>
    </source>
</evidence>
<keyword evidence="2" id="KW-0472">Membrane</keyword>
<keyword evidence="2" id="KW-0812">Transmembrane</keyword>
<evidence type="ECO:0000313" key="4">
    <source>
        <dbReference type="EMBL" id="EKP94495.1"/>
    </source>
</evidence>
<dbReference type="InterPro" id="IPR052901">
    <property type="entry name" value="Bact_TGase-like"/>
</dbReference>
<feature type="transmembrane region" description="Helical" evidence="2">
    <location>
        <begin position="157"/>
        <end position="174"/>
    </location>
</feature>
<dbReference type="InterPro" id="IPR038765">
    <property type="entry name" value="Papain-like_cys_pep_sf"/>
</dbReference>
<feature type="compositionally biased region" description="Low complexity" evidence="1">
    <location>
        <begin position="839"/>
        <end position="849"/>
    </location>
</feature>
<feature type="region of interest" description="Disordered" evidence="1">
    <location>
        <begin position="839"/>
        <end position="876"/>
    </location>
</feature>
<feature type="transmembrane region" description="Helical" evidence="2">
    <location>
        <begin position="674"/>
        <end position="696"/>
    </location>
</feature>
<comment type="caution">
    <text evidence="4">The sequence shown here is derived from an EMBL/GenBank/DDBJ whole genome shotgun (WGS) entry which is preliminary data.</text>
</comment>
<organism evidence="4 5">
    <name type="scientific">Thermaerobacter subterraneus DSM 13965</name>
    <dbReference type="NCBI Taxonomy" id="867903"/>
    <lineage>
        <taxon>Bacteria</taxon>
        <taxon>Bacillati</taxon>
        <taxon>Bacillota</taxon>
        <taxon>Clostridia</taxon>
        <taxon>Eubacteriales</taxon>
        <taxon>Clostridiales Family XVII. Incertae Sedis</taxon>
        <taxon>Thermaerobacter</taxon>
    </lineage>
</organism>
<accession>K6P092</accession>
<keyword evidence="5" id="KW-1185">Reference proteome</keyword>
<dbReference type="InterPro" id="IPR002931">
    <property type="entry name" value="Transglutaminase-like"/>
</dbReference>
<dbReference type="PANTHER" id="PTHR42736">
    <property type="entry name" value="PROTEIN-GLUTAMINE GAMMA-GLUTAMYLTRANSFERASE"/>
    <property type="match status" value="1"/>
</dbReference>
<dbReference type="GO" id="GO:0006508">
    <property type="term" value="P:proteolysis"/>
    <property type="evidence" value="ECO:0007669"/>
    <property type="project" value="UniProtKB-KW"/>
</dbReference>
<feature type="transmembrane region" description="Helical" evidence="2">
    <location>
        <begin position="20"/>
        <end position="42"/>
    </location>
</feature>
<dbReference type="AlphaFoldDB" id="K6P092"/>
<dbReference type="Gene3D" id="3.10.620.30">
    <property type="match status" value="1"/>
</dbReference>
<dbReference type="Pfam" id="PF13559">
    <property type="entry name" value="DUF4129"/>
    <property type="match status" value="1"/>
</dbReference>
<reference evidence="4" key="2">
    <citation type="submission" date="2012-10" db="EMBL/GenBank/DDBJ databases">
        <title>Improved high-quality draft of Thermaerobacter subterraneus C21, DSM 13965.</title>
        <authorList>
            <consortium name="DOE Joint Genome Institute"/>
            <person name="Eisen J."/>
            <person name="Huntemann M."/>
            <person name="Wei C.-L."/>
            <person name="Han J."/>
            <person name="Detter J.C."/>
            <person name="Han C."/>
            <person name="Tapia R."/>
            <person name="Chen A."/>
            <person name="Kyrpides N."/>
            <person name="Mavromatis K."/>
            <person name="Markowitz V."/>
            <person name="Szeto E."/>
            <person name="Ivanova N."/>
            <person name="Mikhailova N."/>
            <person name="Ovchinnikova G."/>
            <person name="Pagani I."/>
            <person name="Pati A."/>
            <person name="Goodwin L."/>
            <person name="Nordberg H.P."/>
            <person name="Cantor M.N."/>
            <person name="Hua S.X."/>
            <person name="Woyke T."/>
            <person name="Eisen J."/>
            <person name="Klenk H.-P."/>
        </authorList>
    </citation>
    <scope>NUCLEOTIDE SEQUENCE [LARGE SCALE GENOMIC DNA]</scope>
    <source>
        <strain evidence="4">DSM 13965</strain>
    </source>
</reference>